<proteinExistence type="predicted"/>
<evidence type="ECO:0000256" key="2">
    <source>
        <dbReference type="ARBA" id="ARBA00022475"/>
    </source>
</evidence>
<sequence>MLFFQSRCHYTLSNSMNVQLILVVIGMLFSILTNSLLLYSVFRRSANRSKFYLIIKNIGISDFLTGTVAAPYFIYLYCRYTKYKTVDTMDSIFLTIFFTVAASAILNCSFMAVDRLTFLRNPEIYTSSLNNRKQTVIIVLIWISSFFFSLIQHVLNQLLYQTLFSILVVFTSGIIMIFTLIAYWKHFSTHTSTTINKIPSKTKSSNLELPPHETIQPSRSIELSPHLDVFPTDLRKPSDTPSVATIPGTTDDFMAEEFQVTTIRPSITELEHEKPKKHRSYEIRIVLTLTIMTATYWLFHLPFIISSLYLYACEQCPCDSLVASQCVILYTVLFSSGFRPLIFIIRLSQTREAICQLFDQKQRRRRHYTLEREVRS</sequence>
<evidence type="ECO:0000256" key="6">
    <source>
        <dbReference type="SAM" id="Phobius"/>
    </source>
</evidence>
<reference evidence="8" key="1">
    <citation type="submission" date="2021-01" db="UniProtKB">
        <authorList>
            <consortium name="EnsemblMetazoa"/>
        </authorList>
    </citation>
    <scope>IDENTIFICATION</scope>
</reference>
<dbReference type="GO" id="GO:0004930">
    <property type="term" value="F:G protein-coupled receptor activity"/>
    <property type="evidence" value="ECO:0007669"/>
    <property type="project" value="InterPro"/>
</dbReference>
<keyword evidence="2" id="KW-1003">Cell membrane</keyword>
<accession>A0A7M5X7C3</accession>
<keyword evidence="3 6" id="KW-0812">Transmembrane</keyword>
<dbReference type="InterPro" id="IPR017452">
    <property type="entry name" value="GPCR_Rhodpsn_7TM"/>
</dbReference>
<comment type="subcellular location">
    <subcellularLocation>
        <location evidence="1">Cell membrane</location>
        <topology evidence="1">Multi-pass membrane protein</topology>
    </subcellularLocation>
</comment>
<dbReference type="Proteomes" id="UP000594262">
    <property type="component" value="Unplaced"/>
</dbReference>
<dbReference type="CDD" id="cd00637">
    <property type="entry name" value="7tm_classA_rhodopsin-like"/>
    <property type="match status" value="1"/>
</dbReference>
<dbReference type="PROSITE" id="PS50262">
    <property type="entry name" value="G_PROTEIN_RECEP_F1_2"/>
    <property type="match status" value="1"/>
</dbReference>
<dbReference type="EnsemblMetazoa" id="CLYHEMT018846.1">
    <property type="protein sequence ID" value="CLYHEMP018846.1"/>
    <property type="gene ID" value="CLYHEMG018846"/>
</dbReference>
<feature type="transmembrane region" description="Helical" evidence="6">
    <location>
        <begin position="163"/>
        <end position="184"/>
    </location>
</feature>
<evidence type="ECO:0000256" key="5">
    <source>
        <dbReference type="ARBA" id="ARBA00023136"/>
    </source>
</evidence>
<dbReference type="AlphaFoldDB" id="A0A7M5X7C3"/>
<feature type="transmembrane region" description="Helical" evidence="6">
    <location>
        <begin position="322"/>
        <end position="342"/>
    </location>
</feature>
<keyword evidence="5 6" id="KW-0472">Membrane</keyword>
<dbReference type="SUPFAM" id="SSF81321">
    <property type="entry name" value="Family A G protein-coupled receptor-like"/>
    <property type="match status" value="1"/>
</dbReference>
<evidence type="ECO:0000256" key="3">
    <source>
        <dbReference type="ARBA" id="ARBA00022692"/>
    </source>
</evidence>
<evidence type="ECO:0000259" key="7">
    <source>
        <dbReference type="PROSITE" id="PS50262"/>
    </source>
</evidence>
<dbReference type="PRINTS" id="PR00237">
    <property type="entry name" value="GPCRRHODOPSN"/>
</dbReference>
<keyword evidence="4 6" id="KW-1133">Transmembrane helix</keyword>
<protein>
    <recommendedName>
        <fullName evidence="7">G-protein coupled receptors family 1 profile domain-containing protein</fullName>
    </recommendedName>
</protein>
<organism evidence="8 9">
    <name type="scientific">Clytia hemisphaerica</name>
    <dbReference type="NCBI Taxonomy" id="252671"/>
    <lineage>
        <taxon>Eukaryota</taxon>
        <taxon>Metazoa</taxon>
        <taxon>Cnidaria</taxon>
        <taxon>Hydrozoa</taxon>
        <taxon>Hydroidolina</taxon>
        <taxon>Leptothecata</taxon>
        <taxon>Obeliida</taxon>
        <taxon>Clytiidae</taxon>
        <taxon>Clytia</taxon>
    </lineage>
</organism>
<feature type="domain" description="G-protein coupled receptors family 1 profile" evidence="7">
    <location>
        <begin position="33"/>
        <end position="343"/>
    </location>
</feature>
<dbReference type="InterPro" id="IPR000276">
    <property type="entry name" value="GPCR_Rhodpsn"/>
</dbReference>
<dbReference type="Gene3D" id="1.20.1070.10">
    <property type="entry name" value="Rhodopsin 7-helix transmembrane proteins"/>
    <property type="match status" value="1"/>
</dbReference>
<keyword evidence="9" id="KW-1185">Reference proteome</keyword>
<name>A0A7M5X7C3_9CNID</name>
<evidence type="ECO:0000256" key="1">
    <source>
        <dbReference type="ARBA" id="ARBA00004651"/>
    </source>
</evidence>
<dbReference type="GO" id="GO:0005886">
    <property type="term" value="C:plasma membrane"/>
    <property type="evidence" value="ECO:0007669"/>
    <property type="project" value="UniProtKB-SubCell"/>
</dbReference>
<evidence type="ECO:0000256" key="4">
    <source>
        <dbReference type="ARBA" id="ARBA00022989"/>
    </source>
</evidence>
<feature type="transmembrane region" description="Helical" evidence="6">
    <location>
        <begin position="54"/>
        <end position="77"/>
    </location>
</feature>
<dbReference type="Pfam" id="PF00001">
    <property type="entry name" value="7tm_1"/>
    <property type="match status" value="1"/>
</dbReference>
<evidence type="ECO:0000313" key="8">
    <source>
        <dbReference type="EnsemblMetazoa" id="CLYHEMP018846.1"/>
    </source>
</evidence>
<dbReference type="PANTHER" id="PTHR22750">
    <property type="entry name" value="G-PROTEIN COUPLED RECEPTOR"/>
    <property type="match status" value="1"/>
</dbReference>
<feature type="transmembrane region" description="Helical" evidence="6">
    <location>
        <begin position="20"/>
        <end position="42"/>
    </location>
</feature>
<feature type="transmembrane region" description="Helical" evidence="6">
    <location>
        <begin position="92"/>
        <end position="113"/>
    </location>
</feature>
<feature type="transmembrane region" description="Helical" evidence="6">
    <location>
        <begin position="285"/>
        <end position="310"/>
    </location>
</feature>
<evidence type="ECO:0000313" key="9">
    <source>
        <dbReference type="Proteomes" id="UP000594262"/>
    </source>
</evidence>
<feature type="transmembrane region" description="Helical" evidence="6">
    <location>
        <begin position="134"/>
        <end position="151"/>
    </location>
</feature>